<dbReference type="Proteomes" id="UP000786811">
    <property type="component" value="Unassembled WGS sequence"/>
</dbReference>
<gene>
    <name evidence="1" type="ORF">HICCMSTLAB_LOCUS6723</name>
</gene>
<keyword evidence="2" id="KW-1185">Reference proteome</keyword>
<accession>A0A8J2HG12</accession>
<evidence type="ECO:0000313" key="1">
    <source>
        <dbReference type="EMBL" id="CAG5093282.1"/>
    </source>
</evidence>
<comment type="caution">
    <text evidence="1">The sequence shown here is derived from an EMBL/GenBank/DDBJ whole genome shotgun (WGS) entry which is preliminary data.</text>
</comment>
<reference evidence="1" key="1">
    <citation type="submission" date="2021-04" db="EMBL/GenBank/DDBJ databases">
        <authorList>
            <person name="Chebbi M.A.C M."/>
        </authorList>
    </citation>
    <scope>NUCLEOTIDE SEQUENCE</scope>
</reference>
<dbReference type="EMBL" id="CAJNRD030001120">
    <property type="protein sequence ID" value="CAG5093282.1"/>
    <property type="molecule type" value="Genomic_DNA"/>
</dbReference>
<organism evidence="1 2">
    <name type="scientific">Cotesia congregata</name>
    <name type="common">Parasitoid wasp</name>
    <name type="synonym">Apanteles congregatus</name>
    <dbReference type="NCBI Taxonomy" id="51543"/>
    <lineage>
        <taxon>Eukaryota</taxon>
        <taxon>Metazoa</taxon>
        <taxon>Ecdysozoa</taxon>
        <taxon>Arthropoda</taxon>
        <taxon>Hexapoda</taxon>
        <taxon>Insecta</taxon>
        <taxon>Pterygota</taxon>
        <taxon>Neoptera</taxon>
        <taxon>Endopterygota</taxon>
        <taxon>Hymenoptera</taxon>
        <taxon>Apocrita</taxon>
        <taxon>Ichneumonoidea</taxon>
        <taxon>Braconidae</taxon>
        <taxon>Microgastrinae</taxon>
        <taxon>Cotesia</taxon>
    </lineage>
</organism>
<sequence>MSQQMIEAIHSLVDTVSESYNDLKSNQVSVEQCKRCFNVCQDTINYFDTILSDPQTSVYVKRSIKTQITLLHWYSEQFLLLSGQIAGGDLNQQNNSIKWQDLGNVFSNNIKTGSVINRTLKNIGEFLTFSENLVCAKV</sequence>
<dbReference type="AlphaFoldDB" id="A0A8J2HG12"/>
<protein>
    <submittedName>
        <fullName evidence="1">Uncharacterized protein</fullName>
    </submittedName>
</protein>
<name>A0A8J2HG12_COTCN</name>
<proteinExistence type="predicted"/>
<dbReference type="OrthoDB" id="414982at2759"/>
<evidence type="ECO:0000313" key="2">
    <source>
        <dbReference type="Proteomes" id="UP000786811"/>
    </source>
</evidence>